<evidence type="ECO:0000313" key="3">
    <source>
        <dbReference type="WBParaSite" id="PTRK_0001443500.1"/>
    </source>
</evidence>
<dbReference type="AlphaFoldDB" id="A0A0N4ZZM7"/>
<keyword evidence="2" id="KW-1185">Reference proteome</keyword>
<sequence length="488" mass="52656">VGGGVGDQVDAREARGRQRGHHLGDDRIGRAAVGADKDRLLARLLAALFSHAQGQLFPADLALADEDGAVLVDGNRDRLVGRLDRAGLGLGQINRHTGGEQWCGDHEDNQQHQHHVHERRDVDFAHRPFPATATAASARFSAASSTQGHGSGAPAQVQVRRRRRGRRRRGRWRAQTTGDGRLQIVRKGFQTPGELARRHREGVEGDIGRNGRRQTDGRGEQGFGDGRGHGRQIGVARGCNAVEGVHDAPHRAEQADEGRSGGDHRQHAQAVLDLLALAGDDRIQRAVDAGDQHGALRVRHGAARARLAPVLQHQAGEVRILIIDAHGQQVVAAVETACAGLIGHGRSALASGGNRGVEPRTIARFQRRELAGQRIIAHQDAVGPRNKGHRLPAALQSGIAAGGATAPRLDMAHLGLGPHLLAHLRQGPLRRRRLTRPEARALIDGVEAEPAQHDDRRAEHDDHPVHPAGMRQGQPPSGKPEDDRLRRR</sequence>
<proteinExistence type="predicted"/>
<name>A0A0N4ZZM7_PARTI</name>
<feature type="region of interest" description="Disordered" evidence="1">
    <location>
        <begin position="202"/>
        <end position="232"/>
    </location>
</feature>
<protein>
    <submittedName>
        <fullName evidence="3">LigA</fullName>
    </submittedName>
</protein>
<feature type="compositionally biased region" description="Basic and acidic residues" evidence="1">
    <location>
        <begin position="479"/>
        <end position="488"/>
    </location>
</feature>
<reference evidence="3" key="1">
    <citation type="submission" date="2017-02" db="UniProtKB">
        <authorList>
            <consortium name="WormBaseParasite"/>
        </authorList>
    </citation>
    <scope>IDENTIFICATION</scope>
</reference>
<feature type="region of interest" description="Disordered" evidence="1">
    <location>
        <begin position="135"/>
        <end position="180"/>
    </location>
</feature>
<feature type="compositionally biased region" description="Basic residues" evidence="1">
    <location>
        <begin position="159"/>
        <end position="172"/>
    </location>
</feature>
<accession>A0A0N4ZZM7</accession>
<feature type="compositionally biased region" description="Basic and acidic residues" evidence="1">
    <location>
        <begin position="9"/>
        <end position="24"/>
    </location>
</feature>
<evidence type="ECO:0000313" key="2">
    <source>
        <dbReference type="Proteomes" id="UP000038045"/>
    </source>
</evidence>
<organism evidence="2 3">
    <name type="scientific">Parastrongyloides trichosuri</name>
    <name type="common">Possum-specific nematode worm</name>
    <dbReference type="NCBI Taxonomy" id="131310"/>
    <lineage>
        <taxon>Eukaryota</taxon>
        <taxon>Metazoa</taxon>
        <taxon>Ecdysozoa</taxon>
        <taxon>Nematoda</taxon>
        <taxon>Chromadorea</taxon>
        <taxon>Rhabditida</taxon>
        <taxon>Tylenchina</taxon>
        <taxon>Panagrolaimomorpha</taxon>
        <taxon>Strongyloidoidea</taxon>
        <taxon>Strongyloididae</taxon>
        <taxon>Parastrongyloides</taxon>
    </lineage>
</organism>
<feature type="compositionally biased region" description="Basic and acidic residues" evidence="1">
    <location>
        <begin position="450"/>
        <end position="465"/>
    </location>
</feature>
<dbReference type="WBParaSite" id="PTRK_0001443500.1">
    <property type="protein sequence ID" value="PTRK_0001443500.1"/>
    <property type="gene ID" value="PTRK_0001443500"/>
</dbReference>
<dbReference type="Proteomes" id="UP000038045">
    <property type="component" value="Unplaced"/>
</dbReference>
<evidence type="ECO:0000256" key="1">
    <source>
        <dbReference type="SAM" id="MobiDB-lite"/>
    </source>
</evidence>
<feature type="region of interest" description="Disordered" evidence="1">
    <location>
        <begin position="440"/>
        <end position="488"/>
    </location>
</feature>
<feature type="compositionally biased region" description="Low complexity" evidence="1">
    <location>
        <begin position="135"/>
        <end position="145"/>
    </location>
</feature>
<feature type="compositionally biased region" description="Basic and acidic residues" evidence="1">
    <location>
        <begin position="202"/>
        <end position="219"/>
    </location>
</feature>
<feature type="region of interest" description="Disordered" evidence="1">
    <location>
        <begin position="1"/>
        <end position="24"/>
    </location>
</feature>